<dbReference type="RefSeq" id="XP_070921238.1">
    <property type="nucleotide sequence ID" value="XM_071065137.1"/>
</dbReference>
<evidence type="ECO:0000313" key="3">
    <source>
        <dbReference type="Proteomes" id="UP001628179"/>
    </source>
</evidence>
<keyword evidence="3" id="KW-1185">Reference proteome</keyword>
<proteinExistence type="predicted"/>
<dbReference type="Proteomes" id="UP001628179">
    <property type="component" value="Unassembled WGS sequence"/>
</dbReference>
<accession>A0ABQ0GP42</accession>
<evidence type="ECO:0000256" key="1">
    <source>
        <dbReference type="SAM" id="MobiDB-lite"/>
    </source>
</evidence>
<dbReference type="GeneID" id="98180460"/>
<protein>
    <submittedName>
        <fullName evidence="2">BZIP domain-containing protein</fullName>
    </submittedName>
</protein>
<feature type="compositionally biased region" description="Basic residues" evidence="1">
    <location>
        <begin position="1"/>
        <end position="11"/>
    </location>
</feature>
<name>A0ABQ0GP42_9PEZI</name>
<evidence type="ECO:0000313" key="2">
    <source>
        <dbReference type="EMBL" id="GAB1319508.1"/>
    </source>
</evidence>
<reference evidence="2 3" key="1">
    <citation type="submission" date="2024-09" db="EMBL/GenBank/DDBJ databases">
        <title>Itraconazole resistance in Madurella fahalii resulting from another homologue of gene encoding cytochrome P450 14-alpha sterol demethylase (CYP51).</title>
        <authorList>
            <person name="Yoshioka I."/>
            <person name="Fahal A.H."/>
            <person name="Kaneko S."/>
            <person name="Yaguchi T."/>
        </authorList>
    </citation>
    <scope>NUCLEOTIDE SEQUENCE [LARGE SCALE GENOMIC DNA]</scope>
    <source>
        <strain evidence="2 3">IFM 68171</strain>
    </source>
</reference>
<comment type="caution">
    <text evidence="2">The sequence shown here is derived from an EMBL/GenBank/DDBJ whole genome shotgun (WGS) entry which is preliminary data.</text>
</comment>
<organism evidence="2 3">
    <name type="scientific">Madurella fahalii</name>
    <dbReference type="NCBI Taxonomy" id="1157608"/>
    <lineage>
        <taxon>Eukaryota</taxon>
        <taxon>Fungi</taxon>
        <taxon>Dikarya</taxon>
        <taxon>Ascomycota</taxon>
        <taxon>Pezizomycotina</taxon>
        <taxon>Sordariomycetes</taxon>
        <taxon>Sordariomycetidae</taxon>
        <taxon>Sordariales</taxon>
        <taxon>Sordariales incertae sedis</taxon>
        <taxon>Madurella</taxon>
    </lineage>
</organism>
<feature type="region of interest" description="Disordered" evidence="1">
    <location>
        <begin position="112"/>
        <end position="131"/>
    </location>
</feature>
<feature type="region of interest" description="Disordered" evidence="1">
    <location>
        <begin position="1"/>
        <end position="27"/>
    </location>
</feature>
<dbReference type="EMBL" id="BAAFSV010000005">
    <property type="protein sequence ID" value="GAB1319508.1"/>
    <property type="molecule type" value="Genomic_DNA"/>
</dbReference>
<sequence length="131" mass="14856">MNALRHKRTHLKLLQSRDDPPEPTPVDTEIARHQGSSVAIEATPERLQASKNLPTPSLSQIIEQRTWENGRLRQELAYQQRRNGASMYLLEEVKNAVDSLQQALVNFQKLSKELGEDEGEATPGIPPRHTR</sequence>
<gene>
    <name evidence="2" type="ORF">MFIFM68171_09718</name>
</gene>